<reference evidence="4" key="1">
    <citation type="journal article" date="2021" name="PeerJ">
        <title>Extensive microbial diversity within the chicken gut microbiome revealed by metagenomics and culture.</title>
        <authorList>
            <person name="Gilroy R."/>
            <person name="Ravi A."/>
            <person name="Getino M."/>
            <person name="Pursley I."/>
            <person name="Horton D.L."/>
            <person name="Alikhan N.F."/>
            <person name="Baker D."/>
            <person name="Gharbi K."/>
            <person name="Hall N."/>
            <person name="Watson M."/>
            <person name="Adriaenssens E.M."/>
            <person name="Foster-Nyarko E."/>
            <person name="Jarju S."/>
            <person name="Secka A."/>
            <person name="Antonio M."/>
            <person name="Oren A."/>
            <person name="Chaudhuri R.R."/>
            <person name="La Ragione R."/>
            <person name="Hildebrand F."/>
            <person name="Pallen M.J."/>
        </authorList>
    </citation>
    <scope>NUCLEOTIDE SEQUENCE</scope>
    <source>
        <strain evidence="4">ChiHjej12B11-24981</strain>
    </source>
</reference>
<comment type="caution">
    <text evidence="4">The sequence shown here is derived from an EMBL/GenBank/DDBJ whole genome shotgun (WGS) entry which is preliminary data.</text>
</comment>
<feature type="transmembrane region" description="Helical" evidence="3">
    <location>
        <begin position="59"/>
        <end position="78"/>
    </location>
</feature>
<keyword evidence="3" id="KW-0472">Membrane</keyword>
<reference evidence="4" key="2">
    <citation type="submission" date="2021-04" db="EMBL/GenBank/DDBJ databases">
        <authorList>
            <person name="Gilroy R."/>
        </authorList>
    </citation>
    <scope>NUCLEOTIDE SEQUENCE</scope>
    <source>
        <strain evidence="4">ChiHjej12B11-24981</strain>
    </source>
</reference>
<evidence type="ECO:0000256" key="1">
    <source>
        <dbReference type="ARBA" id="ARBA00022737"/>
    </source>
</evidence>
<evidence type="ECO:0000313" key="5">
    <source>
        <dbReference type="Proteomes" id="UP000824023"/>
    </source>
</evidence>
<organism evidence="4 5">
    <name type="scientific">Candidatus Bacteroides merdipullorum</name>
    <dbReference type="NCBI Taxonomy" id="2838474"/>
    <lineage>
        <taxon>Bacteria</taxon>
        <taxon>Pseudomonadati</taxon>
        <taxon>Bacteroidota</taxon>
        <taxon>Bacteroidia</taxon>
        <taxon>Bacteroidales</taxon>
        <taxon>Bacteroidaceae</taxon>
        <taxon>Bacteroides</taxon>
    </lineage>
</organism>
<dbReference type="InterPro" id="IPR003409">
    <property type="entry name" value="MORN"/>
</dbReference>
<gene>
    <name evidence="4" type="ORF">H9819_09750</name>
</gene>
<keyword evidence="3" id="KW-0812">Transmembrane</keyword>
<evidence type="ECO:0000256" key="2">
    <source>
        <dbReference type="SAM" id="MobiDB-lite"/>
    </source>
</evidence>
<dbReference type="Pfam" id="PF02493">
    <property type="entry name" value="MORN"/>
    <property type="match status" value="2"/>
</dbReference>
<dbReference type="AlphaFoldDB" id="A0A9D2CXV2"/>
<sequence>MAKKTGVCANIDCDHYKESFEIEAGGEFECPYCHQPLREAPGGHKKEKDNDGGNGNGKTIAIIVAAVLVLGGGGYGLYSYLNGDKEPEAVVEQPKPVAPETPEDTATVAPEEPKVVTPEPKRVDPKPATPQTGRGTVDLGYGTYTGDLKNGKPHGYGTITYKKEQKIVPSKDFVAQPGDTFEGEFRDGRISGLGYWNHNGNKTAVKP</sequence>
<feature type="compositionally biased region" description="Basic and acidic residues" evidence="2">
    <location>
        <begin position="111"/>
        <end position="125"/>
    </location>
</feature>
<feature type="region of interest" description="Disordered" evidence="2">
    <location>
        <begin position="91"/>
        <end position="147"/>
    </location>
</feature>
<dbReference type="SMART" id="SM00698">
    <property type="entry name" value="MORN"/>
    <property type="match status" value="2"/>
</dbReference>
<accession>A0A9D2CXV2</accession>
<evidence type="ECO:0008006" key="6">
    <source>
        <dbReference type="Google" id="ProtNLM"/>
    </source>
</evidence>
<name>A0A9D2CXV2_9BACE</name>
<dbReference type="EMBL" id="DXCK01000128">
    <property type="protein sequence ID" value="HIZ02512.1"/>
    <property type="molecule type" value="Genomic_DNA"/>
</dbReference>
<evidence type="ECO:0000256" key="3">
    <source>
        <dbReference type="SAM" id="Phobius"/>
    </source>
</evidence>
<proteinExistence type="predicted"/>
<evidence type="ECO:0000313" key="4">
    <source>
        <dbReference type="EMBL" id="HIZ02512.1"/>
    </source>
</evidence>
<keyword evidence="3" id="KW-1133">Transmembrane helix</keyword>
<protein>
    <recommendedName>
        <fullName evidence="6">MORN repeat protein</fullName>
    </recommendedName>
</protein>
<dbReference type="Proteomes" id="UP000824023">
    <property type="component" value="Unassembled WGS sequence"/>
</dbReference>
<dbReference type="SUPFAM" id="SSF82185">
    <property type="entry name" value="Histone H3 K4-specific methyltransferase SET7/9 N-terminal domain"/>
    <property type="match status" value="1"/>
</dbReference>
<keyword evidence="1" id="KW-0677">Repeat</keyword>